<evidence type="ECO:0000256" key="4">
    <source>
        <dbReference type="PROSITE-ProRule" id="PRU00175"/>
    </source>
</evidence>
<feature type="domain" description="RING-type" evidence="6">
    <location>
        <begin position="31"/>
        <end position="82"/>
    </location>
</feature>
<evidence type="ECO:0000313" key="8">
    <source>
        <dbReference type="Proteomes" id="UP001346149"/>
    </source>
</evidence>
<evidence type="ECO:0000256" key="5">
    <source>
        <dbReference type="SAM" id="MobiDB-lite"/>
    </source>
</evidence>
<sequence>MSKEKERQEQEQEQESGCSIASTSGGNANPCPICLGPIPSHQESYLDRCFHKFCYECIVQWIKFAPKKYSEPPDYVTCPYCKTENSSVIYLYDENSLERHYIPQIYTDSVFLSEAHKYRLRSYYTRQGTLDGTFDVQRFWRLRKYLHQNQSFHCWVKRELQALLLEEDVEVIAHHILGTVEFFVKRNGPKNRKQPEVVREEFRAIVSEAARPFLAGKTERFVQEMELFLASGLKLEAYDEVYKQQACNDTVAQPSETSRAAPDLFIFDDTSHEAD</sequence>
<keyword evidence="3" id="KW-0862">Zinc</keyword>
<evidence type="ECO:0000256" key="1">
    <source>
        <dbReference type="ARBA" id="ARBA00022723"/>
    </source>
</evidence>
<dbReference type="InterPro" id="IPR013083">
    <property type="entry name" value="Znf_RING/FYVE/PHD"/>
</dbReference>
<protein>
    <recommendedName>
        <fullName evidence="6">RING-type domain-containing protein</fullName>
    </recommendedName>
</protein>
<accession>A0AAN7MCR4</accession>
<evidence type="ECO:0000256" key="2">
    <source>
        <dbReference type="ARBA" id="ARBA00022771"/>
    </source>
</evidence>
<dbReference type="Pfam" id="PF13639">
    <property type="entry name" value="zf-RING_2"/>
    <property type="match status" value="1"/>
</dbReference>
<proteinExistence type="predicted"/>
<keyword evidence="2 4" id="KW-0863">Zinc-finger</keyword>
<keyword evidence="1" id="KW-0479">Metal-binding</keyword>
<gene>
    <name evidence="7" type="ORF">SAY86_028353</name>
</gene>
<feature type="region of interest" description="Disordered" evidence="5">
    <location>
        <begin position="1"/>
        <end position="22"/>
    </location>
</feature>
<dbReference type="EMBL" id="JAXQNO010000006">
    <property type="protein sequence ID" value="KAK4796027.1"/>
    <property type="molecule type" value="Genomic_DNA"/>
</dbReference>
<organism evidence="7 8">
    <name type="scientific">Trapa natans</name>
    <name type="common">Water chestnut</name>
    <dbReference type="NCBI Taxonomy" id="22666"/>
    <lineage>
        <taxon>Eukaryota</taxon>
        <taxon>Viridiplantae</taxon>
        <taxon>Streptophyta</taxon>
        <taxon>Embryophyta</taxon>
        <taxon>Tracheophyta</taxon>
        <taxon>Spermatophyta</taxon>
        <taxon>Magnoliopsida</taxon>
        <taxon>eudicotyledons</taxon>
        <taxon>Gunneridae</taxon>
        <taxon>Pentapetalae</taxon>
        <taxon>rosids</taxon>
        <taxon>malvids</taxon>
        <taxon>Myrtales</taxon>
        <taxon>Lythraceae</taxon>
        <taxon>Trapa</taxon>
    </lineage>
</organism>
<feature type="compositionally biased region" description="Basic and acidic residues" evidence="5">
    <location>
        <begin position="1"/>
        <end position="10"/>
    </location>
</feature>
<dbReference type="AlphaFoldDB" id="A0AAN7MCR4"/>
<evidence type="ECO:0000256" key="3">
    <source>
        <dbReference type="ARBA" id="ARBA00022833"/>
    </source>
</evidence>
<dbReference type="InterPro" id="IPR017907">
    <property type="entry name" value="Znf_RING_CS"/>
</dbReference>
<name>A0AAN7MCR4_TRANT</name>
<evidence type="ECO:0000259" key="6">
    <source>
        <dbReference type="PROSITE" id="PS50089"/>
    </source>
</evidence>
<dbReference type="GO" id="GO:0008270">
    <property type="term" value="F:zinc ion binding"/>
    <property type="evidence" value="ECO:0007669"/>
    <property type="project" value="UniProtKB-KW"/>
</dbReference>
<dbReference type="SUPFAM" id="SSF57850">
    <property type="entry name" value="RING/U-box"/>
    <property type="match status" value="1"/>
</dbReference>
<evidence type="ECO:0000313" key="7">
    <source>
        <dbReference type="EMBL" id="KAK4796027.1"/>
    </source>
</evidence>
<comment type="caution">
    <text evidence="7">The sequence shown here is derived from an EMBL/GenBank/DDBJ whole genome shotgun (WGS) entry which is preliminary data.</text>
</comment>
<dbReference type="PANTHER" id="PTHR47692">
    <property type="entry name" value="RING/U-BOX SUPERFAMILY PROTEIN"/>
    <property type="match status" value="1"/>
</dbReference>
<dbReference type="InterPro" id="IPR001841">
    <property type="entry name" value="Znf_RING"/>
</dbReference>
<keyword evidence="8" id="KW-1185">Reference proteome</keyword>
<dbReference type="Proteomes" id="UP001346149">
    <property type="component" value="Unassembled WGS sequence"/>
</dbReference>
<dbReference type="Gene3D" id="3.30.40.10">
    <property type="entry name" value="Zinc/RING finger domain, C3HC4 (zinc finger)"/>
    <property type="match status" value="1"/>
</dbReference>
<dbReference type="SMART" id="SM00184">
    <property type="entry name" value="RING"/>
    <property type="match status" value="1"/>
</dbReference>
<dbReference type="PROSITE" id="PS50089">
    <property type="entry name" value="ZF_RING_2"/>
    <property type="match status" value="1"/>
</dbReference>
<dbReference type="PANTHER" id="PTHR47692:SF2">
    <property type="entry name" value="ZINC FINGER RING-TYPE DOMAIN CONTAINING PROTEIN"/>
    <property type="match status" value="1"/>
</dbReference>
<reference evidence="7 8" key="1">
    <citation type="journal article" date="2023" name="Hortic Res">
        <title>Pangenome of water caltrop reveals structural variations and asymmetric subgenome divergence after allopolyploidization.</title>
        <authorList>
            <person name="Zhang X."/>
            <person name="Chen Y."/>
            <person name="Wang L."/>
            <person name="Yuan Y."/>
            <person name="Fang M."/>
            <person name="Shi L."/>
            <person name="Lu R."/>
            <person name="Comes H.P."/>
            <person name="Ma Y."/>
            <person name="Chen Y."/>
            <person name="Huang G."/>
            <person name="Zhou Y."/>
            <person name="Zheng Z."/>
            <person name="Qiu Y."/>
        </authorList>
    </citation>
    <scope>NUCLEOTIDE SEQUENCE [LARGE SCALE GENOMIC DNA]</scope>
    <source>
        <strain evidence="7">F231</strain>
    </source>
</reference>
<dbReference type="PROSITE" id="PS00518">
    <property type="entry name" value="ZF_RING_1"/>
    <property type="match status" value="1"/>
</dbReference>